<accession>A0ABW1VLH7</accession>
<dbReference type="Proteomes" id="UP001596215">
    <property type="component" value="Unassembled WGS sequence"/>
</dbReference>
<comment type="caution">
    <text evidence="2">The sequence shown here is derived from an EMBL/GenBank/DDBJ whole genome shotgun (WGS) entry which is preliminary data.</text>
</comment>
<protein>
    <submittedName>
        <fullName evidence="2">DUF6404 family protein</fullName>
    </submittedName>
</protein>
<dbReference type="Pfam" id="PF19942">
    <property type="entry name" value="DUF6404"/>
    <property type="match status" value="1"/>
</dbReference>
<dbReference type="EMBL" id="JBHSUC010000003">
    <property type="protein sequence ID" value="MFC6361348.1"/>
    <property type="molecule type" value="Genomic_DNA"/>
</dbReference>
<keyword evidence="3" id="KW-1185">Reference proteome</keyword>
<keyword evidence="1" id="KW-0472">Membrane</keyword>
<name>A0ABW1VLH7_9GAMM</name>
<keyword evidence="1" id="KW-0812">Transmembrane</keyword>
<sequence length="60" mass="6877">MNGTVFSFIFSTIFFAVCWGLIMWFRQWKKAGVRVPRAISLSLFSGVLYAVLQSLVQNML</sequence>
<reference evidence="3" key="1">
    <citation type="journal article" date="2019" name="Int. J. Syst. Evol. Microbiol.">
        <title>The Global Catalogue of Microorganisms (GCM) 10K type strain sequencing project: providing services to taxonomists for standard genome sequencing and annotation.</title>
        <authorList>
            <consortium name="The Broad Institute Genomics Platform"/>
            <consortium name="The Broad Institute Genome Sequencing Center for Infectious Disease"/>
            <person name="Wu L."/>
            <person name="Ma J."/>
        </authorList>
    </citation>
    <scope>NUCLEOTIDE SEQUENCE [LARGE SCALE GENOMIC DNA]</scope>
    <source>
        <strain evidence="3">CGMCC 4.1530</strain>
    </source>
</reference>
<organism evidence="2 3">
    <name type="scientific">Tatumella punctata</name>
    <dbReference type="NCBI Taxonomy" id="399969"/>
    <lineage>
        <taxon>Bacteria</taxon>
        <taxon>Pseudomonadati</taxon>
        <taxon>Pseudomonadota</taxon>
        <taxon>Gammaproteobacteria</taxon>
        <taxon>Enterobacterales</taxon>
        <taxon>Erwiniaceae</taxon>
        <taxon>Tatumella</taxon>
    </lineage>
</organism>
<evidence type="ECO:0000313" key="3">
    <source>
        <dbReference type="Proteomes" id="UP001596215"/>
    </source>
</evidence>
<keyword evidence="1" id="KW-1133">Transmembrane helix</keyword>
<dbReference type="InterPro" id="IPR045644">
    <property type="entry name" value="DUF6404"/>
</dbReference>
<gene>
    <name evidence="2" type="ORF">ACFP73_04435</name>
</gene>
<feature type="transmembrane region" description="Helical" evidence="1">
    <location>
        <begin position="38"/>
        <end position="56"/>
    </location>
</feature>
<dbReference type="RefSeq" id="WP_371734621.1">
    <property type="nucleotide sequence ID" value="NZ_BAAAFW010000025.1"/>
</dbReference>
<proteinExistence type="predicted"/>
<evidence type="ECO:0000256" key="1">
    <source>
        <dbReference type="SAM" id="Phobius"/>
    </source>
</evidence>
<evidence type="ECO:0000313" key="2">
    <source>
        <dbReference type="EMBL" id="MFC6361348.1"/>
    </source>
</evidence>
<feature type="transmembrane region" description="Helical" evidence="1">
    <location>
        <begin position="6"/>
        <end position="26"/>
    </location>
</feature>